<accession>A0A1R3IUC8</accession>
<keyword evidence="2" id="KW-1185">Reference proteome</keyword>
<dbReference type="AlphaFoldDB" id="A0A1R3IUC8"/>
<gene>
    <name evidence="1" type="ORF">CCACVL1_09743</name>
</gene>
<protein>
    <submittedName>
        <fullName evidence="1">Uncharacterized protein</fullName>
    </submittedName>
</protein>
<evidence type="ECO:0000313" key="2">
    <source>
        <dbReference type="Proteomes" id="UP000188268"/>
    </source>
</evidence>
<name>A0A1R3IUC8_COCAP</name>
<evidence type="ECO:0000313" key="1">
    <source>
        <dbReference type="EMBL" id="OMO86191.1"/>
    </source>
</evidence>
<comment type="caution">
    <text evidence="1">The sequence shown here is derived from an EMBL/GenBank/DDBJ whole genome shotgun (WGS) entry which is preliminary data.</text>
</comment>
<dbReference type="EMBL" id="AWWV01009500">
    <property type="protein sequence ID" value="OMO86191.1"/>
    <property type="molecule type" value="Genomic_DNA"/>
</dbReference>
<proteinExistence type="predicted"/>
<dbReference type="Gramene" id="OMO86191">
    <property type="protein sequence ID" value="OMO86191"/>
    <property type="gene ID" value="CCACVL1_09743"/>
</dbReference>
<organism evidence="1 2">
    <name type="scientific">Corchorus capsularis</name>
    <name type="common">Jute</name>
    <dbReference type="NCBI Taxonomy" id="210143"/>
    <lineage>
        <taxon>Eukaryota</taxon>
        <taxon>Viridiplantae</taxon>
        <taxon>Streptophyta</taxon>
        <taxon>Embryophyta</taxon>
        <taxon>Tracheophyta</taxon>
        <taxon>Spermatophyta</taxon>
        <taxon>Magnoliopsida</taxon>
        <taxon>eudicotyledons</taxon>
        <taxon>Gunneridae</taxon>
        <taxon>Pentapetalae</taxon>
        <taxon>rosids</taxon>
        <taxon>malvids</taxon>
        <taxon>Malvales</taxon>
        <taxon>Malvaceae</taxon>
        <taxon>Grewioideae</taxon>
        <taxon>Apeibeae</taxon>
        <taxon>Corchorus</taxon>
    </lineage>
</organism>
<sequence length="32" mass="3482">MAAIGAEILVGPNHHIKSCFHNLQIHKQTACV</sequence>
<reference evidence="1 2" key="1">
    <citation type="submission" date="2013-09" db="EMBL/GenBank/DDBJ databases">
        <title>Corchorus capsularis genome sequencing.</title>
        <authorList>
            <person name="Alam M."/>
            <person name="Haque M.S."/>
            <person name="Islam M.S."/>
            <person name="Emdad E.M."/>
            <person name="Islam M.M."/>
            <person name="Ahmed B."/>
            <person name="Halim A."/>
            <person name="Hossen Q.M.M."/>
            <person name="Hossain M.Z."/>
            <person name="Ahmed R."/>
            <person name="Khan M.M."/>
            <person name="Islam R."/>
            <person name="Rashid M.M."/>
            <person name="Khan S.A."/>
            <person name="Rahman M.S."/>
            <person name="Alam M."/>
        </authorList>
    </citation>
    <scope>NUCLEOTIDE SEQUENCE [LARGE SCALE GENOMIC DNA]</scope>
    <source>
        <strain evidence="2">cv. CVL-1</strain>
        <tissue evidence="1">Whole seedling</tissue>
    </source>
</reference>
<dbReference type="Proteomes" id="UP000188268">
    <property type="component" value="Unassembled WGS sequence"/>
</dbReference>